<accession>A0A2A2H3C8</accession>
<dbReference type="InterPro" id="IPR019945">
    <property type="entry name" value="F420_G6P_DH-rel"/>
</dbReference>
<dbReference type="NCBIfam" id="TIGR03885">
    <property type="entry name" value="flavin_revert"/>
    <property type="match status" value="1"/>
</dbReference>
<reference evidence="3 4" key="1">
    <citation type="journal article" date="2017" name="BMC Genomics">
        <title>Genomic analysis of methanogenic archaea reveals a shift towards energy conservation.</title>
        <authorList>
            <person name="Gilmore S.P."/>
            <person name="Henske J.K."/>
            <person name="Sexton J.A."/>
            <person name="Solomon K.V."/>
            <person name="Seppala S."/>
            <person name="Yoo J.I."/>
            <person name="Huyett L.M."/>
            <person name="Pressman A."/>
            <person name="Cogan J.Z."/>
            <person name="Kivenson V."/>
            <person name="Peng X."/>
            <person name="Tan Y."/>
            <person name="Valentine D.L."/>
            <person name="O'Malley M.A."/>
        </authorList>
    </citation>
    <scope>NUCLEOTIDE SEQUENCE [LARGE SCALE GENOMIC DNA]</scope>
    <source>
        <strain evidence="3 4">M.o.H.</strain>
    </source>
</reference>
<dbReference type="InterPro" id="IPR036661">
    <property type="entry name" value="Luciferase-like_sf"/>
</dbReference>
<proteinExistence type="predicted"/>
<dbReference type="AlphaFoldDB" id="A0A2A2H3C8"/>
<keyword evidence="1" id="KW-0560">Oxidoreductase</keyword>
<protein>
    <submittedName>
        <fullName evidence="3">LLM class F420-dependent oxidoreductase</fullName>
    </submittedName>
</protein>
<comment type="caution">
    <text evidence="3">The sequence shown here is derived from an EMBL/GenBank/DDBJ whole genome shotgun (WGS) entry which is preliminary data.</text>
</comment>
<dbReference type="GO" id="GO:0016705">
    <property type="term" value="F:oxidoreductase activity, acting on paired donors, with incorporation or reduction of molecular oxygen"/>
    <property type="evidence" value="ECO:0007669"/>
    <property type="project" value="InterPro"/>
</dbReference>
<sequence>MKIGFHASHEQFKPSKLLNLVQLAEKTGFNIAMCSDHFHPWGKNQGECGFAWTWLGAALNSTSLPFGVVTSPGQRYHPAIIAQAAATLGEMFPDRFWIAVGSGQLLNEGITGERWPTKTERNERLKESAAIMKALWSGGTVTYRGYINIEDATLYTRPKKSPLLIGAAISVETAEWIGGWADGLITTSKPKKELQNIIKAFHRGGGKGNPVYLKAQLSYAKTEEEALNGAWEQWKTNAFKNRVQTELKIPEQFDDASELVKPEDIHEKVYISADIEDHIKKLEEYNKLGFEHIYLHNVNRSQKEFIEDFGRQVIPALQIR</sequence>
<dbReference type="PANTHER" id="PTHR43244:SF1">
    <property type="entry name" value="5,10-METHYLENETETRAHYDROMETHANOPTERIN REDUCTASE"/>
    <property type="match status" value="1"/>
</dbReference>
<dbReference type="OrthoDB" id="7684at2157"/>
<evidence type="ECO:0000313" key="4">
    <source>
        <dbReference type="Proteomes" id="UP000217784"/>
    </source>
</evidence>
<dbReference type="InterPro" id="IPR011251">
    <property type="entry name" value="Luciferase-like_dom"/>
</dbReference>
<dbReference type="CDD" id="cd01097">
    <property type="entry name" value="Tetrahydromethanopterin_reductase"/>
    <property type="match status" value="1"/>
</dbReference>
<evidence type="ECO:0000256" key="1">
    <source>
        <dbReference type="ARBA" id="ARBA00023002"/>
    </source>
</evidence>
<feature type="domain" description="Luciferase-like" evidence="2">
    <location>
        <begin position="8"/>
        <end position="292"/>
    </location>
</feature>
<evidence type="ECO:0000259" key="2">
    <source>
        <dbReference type="Pfam" id="PF00296"/>
    </source>
</evidence>
<dbReference type="Gene3D" id="3.20.20.30">
    <property type="entry name" value="Luciferase-like domain"/>
    <property type="match status" value="1"/>
</dbReference>
<evidence type="ECO:0000313" key="3">
    <source>
        <dbReference type="EMBL" id="PAV03865.1"/>
    </source>
</evidence>
<dbReference type="InterPro" id="IPR023907">
    <property type="entry name" value="Non-F420_Flavin_OxRdtase"/>
</dbReference>
<keyword evidence="4" id="KW-1185">Reference proteome</keyword>
<organism evidence="3 4">
    <name type="scientific">Methanobacterium bryantii</name>
    <dbReference type="NCBI Taxonomy" id="2161"/>
    <lineage>
        <taxon>Archaea</taxon>
        <taxon>Methanobacteriati</taxon>
        <taxon>Methanobacteriota</taxon>
        <taxon>Methanomada group</taxon>
        <taxon>Methanobacteria</taxon>
        <taxon>Methanobacteriales</taxon>
        <taxon>Methanobacteriaceae</taxon>
        <taxon>Methanobacterium</taxon>
    </lineage>
</organism>
<dbReference type="NCBIfam" id="TIGR03557">
    <property type="entry name" value="F420_G6P_family"/>
    <property type="match status" value="1"/>
</dbReference>
<gene>
    <name evidence="3" type="ORF">ASJ80_02265</name>
</gene>
<dbReference type="Pfam" id="PF00296">
    <property type="entry name" value="Bac_luciferase"/>
    <property type="match status" value="1"/>
</dbReference>
<dbReference type="PANTHER" id="PTHR43244">
    <property type="match status" value="1"/>
</dbReference>
<dbReference type="EMBL" id="LMVM01000033">
    <property type="protein sequence ID" value="PAV03865.1"/>
    <property type="molecule type" value="Genomic_DNA"/>
</dbReference>
<name>A0A2A2H3C8_METBR</name>
<dbReference type="InterPro" id="IPR050564">
    <property type="entry name" value="F420-G6PD/mer"/>
</dbReference>
<dbReference type="Proteomes" id="UP000217784">
    <property type="component" value="Unassembled WGS sequence"/>
</dbReference>
<dbReference type="SUPFAM" id="SSF51679">
    <property type="entry name" value="Bacterial luciferase-like"/>
    <property type="match status" value="1"/>
</dbReference>
<dbReference type="RefSeq" id="WP_069585741.1">
    <property type="nucleotide sequence ID" value="NZ_LMVM01000033.1"/>
</dbReference>